<protein>
    <submittedName>
        <fullName evidence="2">TerB family tellurite resistance protein</fullName>
    </submittedName>
</protein>
<keyword evidence="3" id="KW-1185">Reference proteome</keyword>
<dbReference type="InterPro" id="IPR007791">
    <property type="entry name" value="DjlA_N"/>
</dbReference>
<accession>A0ABT3AA78</accession>
<evidence type="ECO:0000313" key="3">
    <source>
        <dbReference type="Proteomes" id="UP001652504"/>
    </source>
</evidence>
<evidence type="ECO:0000259" key="1">
    <source>
        <dbReference type="Pfam" id="PF05099"/>
    </source>
</evidence>
<dbReference type="RefSeq" id="WP_263712845.1">
    <property type="nucleotide sequence ID" value="NZ_JAOWKX010000006.1"/>
</dbReference>
<dbReference type="EMBL" id="JAOWKX010000006">
    <property type="protein sequence ID" value="MCV2885559.1"/>
    <property type="molecule type" value="Genomic_DNA"/>
</dbReference>
<proteinExistence type="predicted"/>
<feature type="domain" description="Co-chaperone DjlA N-terminal" evidence="1">
    <location>
        <begin position="28"/>
        <end position="142"/>
    </location>
</feature>
<organism evidence="2 3">
    <name type="scientific">Fluctibacter corallii</name>
    <dbReference type="NCBI Taxonomy" id="2984329"/>
    <lineage>
        <taxon>Bacteria</taxon>
        <taxon>Pseudomonadati</taxon>
        <taxon>Pseudomonadota</taxon>
        <taxon>Gammaproteobacteria</taxon>
        <taxon>Alteromonadales</taxon>
        <taxon>Alteromonadaceae</taxon>
        <taxon>Fluctibacter</taxon>
    </lineage>
</organism>
<dbReference type="InterPro" id="IPR029024">
    <property type="entry name" value="TerB-like"/>
</dbReference>
<name>A0ABT3AA78_9ALTE</name>
<dbReference type="Proteomes" id="UP001652504">
    <property type="component" value="Unassembled WGS sequence"/>
</dbReference>
<sequence>MLKSVKEWFRQSLSSEDGGNTSHSVELCTAVLLYEIMRADHQLTPKEREACTLLIRSHFNLPEDEIATLLKASHEQASQAVDLVEYTRVINQHCDIKEKEQILTMLWQMAFSDHKLDPHEEHLIRKLADLLYLPHSQFIKTKLNVVSGQ</sequence>
<dbReference type="Gene3D" id="1.10.3680.10">
    <property type="entry name" value="TerB-like"/>
    <property type="match status" value="1"/>
</dbReference>
<evidence type="ECO:0000313" key="2">
    <source>
        <dbReference type="EMBL" id="MCV2885559.1"/>
    </source>
</evidence>
<dbReference type="Pfam" id="PF05099">
    <property type="entry name" value="TerB"/>
    <property type="match status" value="1"/>
</dbReference>
<reference evidence="2 3" key="1">
    <citation type="submission" date="2022-10" db="EMBL/GenBank/DDBJ databases">
        <title>Aestuariibacter sp. AA17 isolated from Montipora capitata coral fragment.</title>
        <authorList>
            <person name="Emsley S.A."/>
            <person name="Pfannmuller K.M."/>
            <person name="Loughran R.M."/>
            <person name="Shlafstein M."/>
            <person name="Papke E."/>
            <person name="Saw J.H."/>
            <person name="Ushijima B."/>
            <person name="Videau P."/>
        </authorList>
    </citation>
    <scope>NUCLEOTIDE SEQUENCE [LARGE SCALE GENOMIC DNA]</scope>
    <source>
        <strain evidence="2 3">AA17</strain>
    </source>
</reference>
<dbReference type="SUPFAM" id="SSF158682">
    <property type="entry name" value="TerB-like"/>
    <property type="match status" value="1"/>
</dbReference>
<dbReference type="CDD" id="cd07313">
    <property type="entry name" value="terB_like_2"/>
    <property type="match status" value="1"/>
</dbReference>
<comment type="caution">
    <text evidence="2">The sequence shown here is derived from an EMBL/GenBank/DDBJ whole genome shotgun (WGS) entry which is preliminary data.</text>
</comment>
<gene>
    <name evidence="2" type="ORF">OE749_12740</name>
</gene>